<evidence type="ECO:0000313" key="2">
    <source>
        <dbReference type="EMBL" id="SVD07532.1"/>
    </source>
</evidence>
<feature type="transmembrane region" description="Helical" evidence="1">
    <location>
        <begin position="6"/>
        <end position="23"/>
    </location>
</feature>
<dbReference type="EMBL" id="UINC01128031">
    <property type="protein sequence ID" value="SVD07532.1"/>
    <property type="molecule type" value="Genomic_DNA"/>
</dbReference>
<keyword evidence="1" id="KW-1133">Transmembrane helix</keyword>
<name>A0A382SDA0_9ZZZZ</name>
<keyword evidence="1" id="KW-0812">Transmembrane</keyword>
<sequence>MIYAYFFILIFFLYLFRYLYVFYKLNKNQLSIIIKRAFYFRSNPIIRQTFIMTTLKLILRLIRKSIFKV</sequence>
<proteinExistence type="predicted"/>
<accession>A0A382SDA0</accession>
<evidence type="ECO:0000256" key="1">
    <source>
        <dbReference type="SAM" id="Phobius"/>
    </source>
</evidence>
<protein>
    <submittedName>
        <fullName evidence="2">Uncharacterized protein</fullName>
    </submittedName>
</protein>
<gene>
    <name evidence="2" type="ORF">METZ01_LOCUS360386</name>
</gene>
<keyword evidence="1" id="KW-0472">Membrane</keyword>
<dbReference type="AlphaFoldDB" id="A0A382SDA0"/>
<reference evidence="2" key="1">
    <citation type="submission" date="2018-05" db="EMBL/GenBank/DDBJ databases">
        <authorList>
            <person name="Lanie J.A."/>
            <person name="Ng W.-L."/>
            <person name="Kazmierczak K.M."/>
            <person name="Andrzejewski T.M."/>
            <person name="Davidsen T.M."/>
            <person name="Wayne K.J."/>
            <person name="Tettelin H."/>
            <person name="Glass J.I."/>
            <person name="Rusch D."/>
            <person name="Podicherti R."/>
            <person name="Tsui H.-C.T."/>
            <person name="Winkler M.E."/>
        </authorList>
    </citation>
    <scope>NUCLEOTIDE SEQUENCE</scope>
</reference>
<organism evidence="2">
    <name type="scientific">marine metagenome</name>
    <dbReference type="NCBI Taxonomy" id="408172"/>
    <lineage>
        <taxon>unclassified sequences</taxon>
        <taxon>metagenomes</taxon>
        <taxon>ecological metagenomes</taxon>
    </lineage>
</organism>